<dbReference type="InterPro" id="IPR016292">
    <property type="entry name" value="Epoxide_hydrolase"/>
</dbReference>
<dbReference type="SUPFAM" id="SSF53474">
    <property type="entry name" value="alpha/beta-Hydrolases"/>
    <property type="match status" value="1"/>
</dbReference>
<evidence type="ECO:0000256" key="4">
    <source>
        <dbReference type="PIRSR" id="PIRSR001112-1"/>
    </source>
</evidence>
<dbReference type="PANTHER" id="PTHR21661:SF35">
    <property type="entry name" value="EPOXIDE HYDROLASE"/>
    <property type="match status" value="1"/>
</dbReference>
<feature type="active site" description="Nucleophile" evidence="4">
    <location>
        <position position="204"/>
    </location>
</feature>
<reference evidence="7" key="1">
    <citation type="submission" date="2023-03" db="EMBL/GenBank/DDBJ databases">
        <title>Massive genome expansion in bonnet fungi (Mycena s.s.) driven by repeated elements and novel gene families across ecological guilds.</title>
        <authorList>
            <consortium name="Lawrence Berkeley National Laboratory"/>
            <person name="Harder C.B."/>
            <person name="Miyauchi S."/>
            <person name="Viragh M."/>
            <person name="Kuo A."/>
            <person name="Thoen E."/>
            <person name="Andreopoulos B."/>
            <person name="Lu D."/>
            <person name="Skrede I."/>
            <person name="Drula E."/>
            <person name="Henrissat B."/>
            <person name="Morin E."/>
            <person name="Kohler A."/>
            <person name="Barry K."/>
            <person name="LaButti K."/>
            <person name="Morin E."/>
            <person name="Salamov A."/>
            <person name="Lipzen A."/>
            <person name="Mereny Z."/>
            <person name="Hegedus B."/>
            <person name="Baldrian P."/>
            <person name="Stursova M."/>
            <person name="Weitz H."/>
            <person name="Taylor A."/>
            <person name="Grigoriev I.V."/>
            <person name="Nagy L.G."/>
            <person name="Martin F."/>
            <person name="Kauserud H."/>
        </authorList>
    </citation>
    <scope>NUCLEOTIDE SEQUENCE</scope>
    <source>
        <strain evidence="7">9284</strain>
    </source>
</reference>
<dbReference type="InterPro" id="IPR000639">
    <property type="entry name" value="Epox_hydrolase-like"/>
</dbReference>
<dbReference type="InterPro" id="IPR010497">
    <property type="entry name" value="Epoxide_hydro_N"/>
</dbReference>
<dbReference type="InterPro" id="IPR029058">
    <property type="entry name" value="AB_hydrolase_fold"/>
</dbReference>
<evidence type="ECO:0000313" key="7">
    <source>
        <dbReference type="EMBL" id="KAJ7618539.1"/>
    </source>
</evidence>
<protein>
    <submittedName>
        <fullName evidence="7">Alpha/Beta hydrolase protein</fullName>
    </submittedName>
</protein>
<name>A0AAD7BE07_9AGAR</name>
<dbReference type="Pfam" id="PF06441">
    <property type="entry name" value="EHN"/>
    <property type="match status" value="1"/>
</dbReference>
<proteinExistence type="inferred from homology"/>
<dbReference type="Proteomes" id="UP001221142">
    <property type="component" value="Unassembled WGS sequence"/>
</dbReference>
<dbReference type="GO" id="GO:0004301">
    <property type="term" value="F:epoxide hydrolase activity"/>
    <property type="evidence" value="ECO:0007669"/>
    <property type="project" value="TreeGrafter"/>
</dbReference>
<evidence type="ECO:0000313" key="8">
    <source>
        <dbReference type="Proteomes" id="UP001221142"/>
    </source>
</evidence>
<keyword evidence="5" id="KW-0732">Signal</keyword>
<sequence>MGLTFRLVITAAFAATVLGASRDTFNLKPFKIDLSEGLPHLKALVNNTWLPDQALYPAAGVDKGIELDTLRDKLRTEWVTTFDWGKQEAELNQLDHFTAEIEGQVVHFVHQKSEASDAIPVILLHGWPGSFQEFLPVIEPLTQPLFNATSGKNVSFNVVVPSLPGFVFSSPPPQNSTVDDTARIFNTLMSEVLGYSTYAVHGTDWGSGVAYSLYSSFNETVRAAHFAFLPFTPPTAQDIADNNITLSDAQKVTLQRNAEWSTIGNGYFLEQTTKPNDIGLALYDNPVGQLAWIGGKFKLWSDPRAGSPPSVLDNTAILTSVSLYYLTHSFLSSVWIYAQNPNGFHTVYTPAPTDAPLLFSQYEYNLGLWPEEYVAKVGNLVSYKATDNERLVHDFGGHFAGLDNPPALIEDIRNVANYFPGI</sequence>
<evidence type="ECO:0000256" key="3">
    <source>
        <dbReference type="ARBA" id="ARBA00022801"/>
    </source>
</evidence>
<dbReference type="Gene3D" id="3.40.50.1820">
    <property type="entry name" value="alpha/beta hydrolase"/>
    <property type="match status" value="1"/>
</dbReference>
<feature type="signal peptide" evidence="5">
    <location>
        <begin position="1"/>
        <end position="19"/>
    </location>
</feature>
<dbReference type="PRINTS" id="PR00412">
    <property type="entry name" value="EPOXHYDRLASE"/>
</dbReference>
<dbReference type="PIRSF" id="PIRSF001112">
    <property type="entry name" value="Epoxide_hydrolase"/>
    <property type="match status" value="1"/>
</dbReference>
<keyword evidence="2" id="KW-0058">Aromatic hydrocarbons catabolism</keyword>
<dbReference type="PANTHER" id="PTHR21661">
    <property type="entry name" value="EPOXIDE HYDROLASE 1-RELATED"/>
    <property type="match status" value="1"/>
</dbReference>
<organism evidence="7 8">
    <name type="scientific">Roridomyces roridus</name>
    <dbReference type="NCBI Taxonomy" id="1738132"/>
    <lineage>
        <taxon>Eukaryota</taxon>
        <taxon>Fungi</taxon>
        <taxon>Dikarya</taxon>
        <taxon>Basidiomycota</taxon>
        <taxon>Agaricomycotina</taxon>
        <taxon>Agaricomycetes</taxon>
        <taxon>Agaricomycetidae</taxon>
        <taxon>Agaricales</taxon>
        <taxon>Marasmiineae</taxon>
        <taxon>Mycenaceae</taxon>
        <taxon>Roridomyces</taxon>
    </lineage>
</organism>
<accession>A0AAD7BE07</accession>
<evidence type="ECO:0000256" key="1">
    <source>
        <dbReference type="ARBA" id="ARBA00010088"/>
    </source>
</evidence>
<evidence type="ECO:0000256" key="2">
    <source>
        <dbReference type="ARBA" id="ARBA00022797"/>
    </source>
</evidence>
<feature type="chain" id="PRO_5042118411" evidence="5">
    <location>
        <begin position="20"/>
        <end position="422"/>
    </location>
</feature>
<dbReference type="AlphaFoldDB" id="A0AAD7BE07"/>
<comment type="similarity">
    <text evidence="1">Belongs to the peptidase S33 family.</text>
</comment>
<feature type="active site" description="Proton donor" evidence="4">
    <location>
        <position position="337"/>
    </location>
</feature>
<feature type="active site" description="Proton acceptor" evidence="4">
    <location>
        <position position="398"/>
    </location>
</feature>
<feature type="domain" description="Epoxide hydrolase N-terminal" evidence="6">
    <location>
        <begin position="28"/>
        <end position="134"/>
    </location>
</feature>
<keyword evidence="8" id="KW-1185">Reference proteome</keyword>
<evidence type="ECO:0000259" key="6">
    <source>
        <dbReference type="Pfam" id="PF06441"/>
    </source>
</evidence>
<comment type="caution">
    <text evidence="7">The sequence shown here is derived from an EMBL/GenBank/DDBJ whole genome shotgun (WGS) entry which is preliminary data.</text>
</comment>
<dbReference type="GO" id="GO:0097176">
    <property type="term" value="P:epoxide metabolic process"/>
    <property type="evidence" value="ECO:0007669"/>
    <property type="project" value="TreeGrafter"/>
</dbReference>
<gene>
    <name evidence="7" type="ORF">FB45DRAFT_840334</name>
</gene>
<dbReference type="EMBL" id="JARKIF010000019">
    <property type="protein sequence ID" value="KAJ7618539.1"/>
    <property type="molecule type" value="Genomic_DNA"/>
</dbReference>
<keyword evidence="3 7" id="KW-0378">Hydrolase</keyword>
<evidence type="ECO:0000256" key="5">
    <source>
        <dbReference type="SAM" id="SignalP"/>
    </source>
</evidence>